<reference evidence="2" key="1">
    <citation type="submission" date="2014-09" db="EMBL/GenBank/DDBJ databases">
        <authorList>
            <person name="Magalhaes I.L.F."/>
            <person name="Oliveira U."/>
            <person name="Santos F.R."/>
            <person name="Vidigal T.H.D.A."/>
            <person name="Brescovit A.D."/>
            <person name="Santos A.J."/>
        </authorList>
    </citation>
    <scope>NUCLEOTIDE SEQUENCE</scope>
    <source>
        <tissue evidence="2">Shoot tissue taken approximately 20 cm above the soil surface</tissue>
    </source>
</reference>
<protein>
    <submittedName>
        <fullName evidence="2">Uncharacterized protein</fullName>
    </submittedName>
</protein>
<sequence length="72" mass="7685">MTVLEYSTGHCGLFTFRIGALDIAPSPRRPPEQRTPLALDSCGTALHFTPPDGYRGDTAARLDRSHGLGSTG</sequence>
<reference evidence="2" key="2">
    <citation type="journal article" date="2015" name="Data Brief">
        <title>Shoot transcriptome of the giant reed, Arundo donax.</title>
        <authorList>
            <person name="Barrero R.A."/>
            <person name="Guerrero F.D."/>
            <person name="Moolhuijzen P."/>
            <person name="Goolsby J.A."/>
            <person name="Tidwell J."/>
            <person name="Bellgard S.E."/>
            <person name="Bellgard M.I."/>
        </authorList>
    </citation>
    <scope>NUCLEOTIDE SEQUENCE</scope>
    <source>
        <tissue evidence="2">Shoot tissue taken approximately 20 cm above the soil surface</tissue>
    </source>
</reference>
<organism evidence="2">
    <name type="scientific">Arundo donax</name>
    <name type="common">Giant reed</name>
    <name type="synonym">Donax arundinaceus</name>
    <dbReference type="NCBI Taxonomy" id="35708"/>
    <lineage>
        <taxon>Eukaryota</taxon>
        <taxon>Viridiplantae</taxon>
        <taxon>Streptophyta</taxon>
        <taxon>Embryophyta</taxon>
        <taxon>Tracheophyta</taxon>
        <taxon>Spermatophyta</taxon>
        <taxon>Magnoliopsida</taxon>
        <taxon>Liliopsida</taxon>
        <taxon>Poales</taxon>
        <taxon>Poaceae</taxon>
        <taxon>PACMAD clade</taxon>
        <taxon>Arundinoideae</taxon>
        <taxon>Arundineae</taxon>
        <taxon>Arundo</taxon>
    </lineage>
</organism>
<dbReference type="AlphaFoldDB" id="A0A0A9DMT6"/>
<name>A0A0A9DMT6_ARUDO</name>
<dbReference type="EMBL" id="GBRH01208809">
    <property type="protein sequence ID" value="JAD89086.1"/>
    <property type="molecule type" value="Transcribed_RNA"/>
</dbReference>
<accession>A0A0A9DMT6</accession>
<evidence type="ECO:0000313" key="2">
    <source>
        <dbReference type="EMBL" id="JAD89086.1"/>
    </source>
</evidence>
<proteinExistence type="predicted"/>
<evidence type="ECO:0000256" key="1">
    <source>
        <dbReference type="SAM" id="MobiDB-lite"/>
    </source>
</evidence>
<feature type="compositionally biased region" description="Basic and acidic residues" evidence="1">
    <location>
        <begin position="54"/>
        <end position="66"/>
    </location>
</feature>
<feature type="region of interest" description="Disordered" evidence="1">
    <location>
        <begin position="50"/>
        <end position="72"/>
    </location>
</feature>